<dbReference type="CDD" id="cd00093">
    <property type="entry name" value="HTH_XRE"/>
    <property type="match status" value="1"/>
</dbReference>
<accession>A0A7G5N1G9</accession>
<dbReference type="AlphaFoldDB" id="A0A7G5N1G9"/>
<protein>
    <submittedName>
        <fullName evidence="2">XRE family transcriptional regulator</fullName>
    </submittedName>
</protein>
<dbReference type="GeneID" id="75053806"/>
<gene>
    <name evidence="2" type="ORF">E5259_25775</name>
</gene>
<dbReference type="Proteomes" id="UP000515789">
    <property type="component" value="Chromosome"/>
</dbReference>
<dbReference type="Pfam" id="PF13443">
    <property type="entry name" value="HTH_26"/>
    <property type="match status" value="1"/>
</dbReference>
<feature type="domain" description="HTH cro/C1-type" evidence="1">
    <location>
        <begin position="7"/>
        <end position="59"/>
    </location>
</feature>
<dbReference type="PROSITE" id="PS50943">
    <property type="entry name" value="HTH_CROC1"/>
    <property type="match status" value="1"/>
</dbReference>
<evidence type="ECO:0000313" key="2">
    <source>
        <dbReference type="EMBL" id="QMW80712.1"/>
    </source>
</evidence>
<name>A0A7G5N1G9_9FIRM</name>
<evidence type="ECO:0000259" key="1">
    <source>
        <dbReference type="PROSITE" id="PS50943"/>
    </source>
</evidence>
<dbReference type="InterPro" id="IPR010982">
    <property type="entry name" value="Lambda_DNA-bd_dom_sf"/>
</dbReference>
<dbReference type="EMBL" id="CP039126">
    <property type="protein sequence ID" value="QMW80712.1"/>
    <property type="molecule type" value="Genomic_DNA"/>
</dbReference>
<dbReference type="SUPFAM" id="SSF47413">
    <property type="entry name" value="lambda repressor-like DNA-binding domains"/>
    <property type="match status" value="1"/>
</dbReference>
<proteinExistence type="predicted"/>
<dbReference type="Gene3D" id="1.10.260.40">
    <property type="entry name" value="lambda repressor-like DNA-binding domains"/>
    <property type="match status" value="1"/>
</dbReference>
<reference evidence="2 3" key="1">
    <citation type="submission" date="2019-04" db="EMBL/GenBank/DDBJ databases">
        <authorList>
            <person name="Schori C."/>
            <person name="Ahrens C."/>
        </authorList>
    </citation>
    <scope>NUCLEOTIDE SEQUENCE [LARGE SCALE GENOMIC DNA]</scope>
    <source>
        <strain evidence="2 3">DSM 2950</strain>
    </source>
</reference>
<dbReference type="SMART" id="SM00530">
    <property type="entry name" value="HTH_XRE"/>
    <property type="match status" value="1"/>
</dbReference>
<dbReference type="RefSeq" id="WP_018597635.1">
    <property type="nucleotide sequence ID" value="NZ_CABLBP010000053.1"/>
</dbReference>
<evidence type="ECO:0000313" key="3">
    <source>
        <dbReference type="Proteomes" id="UP000515789"/>
    </source>
</evidence>
<sequence length="141" mass="16094">MGLYEQIRGIAKTKGYSINKLEQELGFARSSIYKFNKNKPGIDKLQQIADLLGVTIDELTGSADTIQKQEQKLNTRDERDIKNDLDSIMKKLTSGEEGPAAYDGEPLDPESAELFRDELEIALRRLKLINKEKYTPKKYKK</sequence>
<organism evidence="2 3">
    <name type="scientific">Blautia producta</name>
    <dbReference type="NCBI Taxonomy" id="33035"/>
    <lineage>
        <taxon>Bacteria</taxon>
        <taxon>Bacillati</taxon>
        <taxon>Bacillota</taxon>
        <taxon>Clostridia</taxon>
        <taxon>Lachnospirales</taxon>
        <taxon>Lachnospiraceae</taxon>
        <taxon>Blautia</taxon>
    </lineage>
</organism>
<dbReference type="GO" id="GO:0003677">
    <property type="term" value="F:DNA binding"/>
    <property type="evidence" value="ECO:0007669"/>
    <property type="project" value="InterPro"/>
</dbReference>
<dbReference type="InterPro" id="IPR001387">
    <property type="entry name" value="Cro/C1-type_HTH"/>
</dbReference>